<dbReference type="AlphaFoldDB" id="A0AAX6GJP5"/>
<reference evidence="6" key="2">
    <citation type="submission" date="2023-04" db="EMBL/GenBank/DDBJ databases">
        <authorList>
            <person name="Bruccoleri R.E."/>
            <person name="Oakeley E.J."/>
            <person name="Faust A.-M."/>
            <person name="Dessus-Babus S."/>
            <person name="Altorfer M."/>
            <person name="Burckhardt D."/>
            <person name="Oertli M."/>
            <person name="Naumann U."/>
            <person name="Petersen F."/>
            <person name="Wong J."/>
        </authorList>
    </citation>
    <scope>NUCLEOTIDE SEQUENCE</scope>
    <source>
        <strain evidence="6">GSM-AAB239-AS_SAM_17_03QT</strain>
        <tissue evidence="6">Leaf</tissue>
    </source>
</reference>
<dbReference type="GO" id="GO:0006357">
    <property type="term" value="P:regulation of transcription by RNA polymerase II"/>
    <property type="evidence" value="ECO:0007669"/>
    <property type="project" value="InterPro"/>
</dbReference>
<keyword evidence="3" id="KW-0804">Transcription</keyword>
<evidence type="ECO:0000256" key="2">
    <source>
        <dbReference type="ARBA" id="ARBA00023015"/>
    </source>
</evidence>
<dbReference type="Proteomes" id="UP001140949">
    <property type="component" value="Unassembled WGS sequence"/>
</dbReference>
<evidence type="ECO:0000256" key="4">
    <source>
        <dbReference type="ARBA" id="ARBA00023242"/>
    </source>
</evidence>
<dbReference type="InterPro" id="IPR009332">
    <property type="entry name" value="Med22"/>
</dbReference>
<evidence type="ECO:0000313" key="6">
    <source>
        <dbReference type="EMBL" id="KAJ6828517.1"/>
    </source>
</evidence>
<name>A0AAX6GJP5_IRIPA</name>
<evidence type="ECO:0000256" key="5">
    <source>
        <dbReference type="SAM" id="Coils"/>
    </source>
</evidence>
<accession>A0AAX6GJP5</accession>
<keyword evidence="7" id="KW-1185">Reference proteome</keyword>
<dbReference type="PANTHER" id="PTHR12434">
    <property type="entry name" value="MEDIATOR OF RNA POLYMERASE II TRANSCRIPTION SUBUNIT 22"/>
    <property type="match status" value="1"/>
</dbReference>
<organism evidence="6 7">
    <name type="scientific">Iris pallida</name>
    <name type="common">Sweet iris</name>
    <dbReference type="NCBI Taxonomy" id="29817"/>
    <lineage>
        <taxon>Eukaryota</taxon>
        <taxon>Viridiplantae</taxon>
        <taxon>Streptophyta</taxon>
        <taxon>Embryophyta</taxon>
        <taxon>Tracheophyta</taxon>
        <taxon>Spermatophyta</taxon>
        <taxon>Magnoliopsida</taxon>
        <taxon>Liliopsida</taxon>
        <taxon>Asparagales</taxon>
        <taxon>Iridaceae</taxon>
        <taxon>Iridoideae</taxon>
        <taxon>Irideae</taxon>
        <taxon>Iris</taxon>
    </lineage>
</organism>
<feature type="coiled-coil region" evidence="5">
    <location>
        <begin position="72"/>
        <end position="129"/>
    </location>
</feature>
<protein>
    <submittedName>
        <fullName evidence="6">Surfeit locus protein 5</fullName>
    </submittedName>
</protein>
<reference evidence="6" key="1">
    <citation type="journal article" date="2023" name="GigaByte">
        <title>Genome assembly of the bearded iris, Iris pallida Lam.</title>
        <authorList>
            <person name="Bruccoleri R.E."/>
            <person name="Oakeley E.J."/>
            <person name="Faust A.M.E."/>
            <person name="Altorfer M."/>
            <person name="Dessus-Babus S."/>
            <person name="Burckhardt D."/>
            <person name="Oertli M."/>
            <person name="Naumann U."/>
            <person name="Petersen F."/>
            <person name="Wong J."/>
        </authorList>
    </citation>
    <scope>NUCLEOTIDE SEQUENCE</scope>
    <source>
        <strain evidence="6">GSM-AAB239-AS_SAM_17_03QT</strain>
    </source>
</reference>
<proteinExistence type="predicted"/>
<dbReference type="GO" id="GO:0003712">
    <property type="term" value="F:transcription coregulator activity"/>
    <property type="evidence" value="ECO:0007669"/>
    <property type="project" value="InterPro"/>
</dbReference>
<dbReference type="Pfam" id="PF06179">
    <property type="entry name" value="Med22"/>
    <property type="match status" value="1"/>
</dbReference>
<comment type="subcellular location">
    <subcellularLocation>
        <location evidence="1">Nucleus</location>
    </subcellularLocation>
</comment>
<dbReference type="PANTHER" id="PTHR12434:SF6">
    <property type="entry name" value="MEDIATOR OF RNA POLYMERASE II TRANSCRIPTION SUBUNIT 22"/>
    <property type="match status" value="1"/>
</dbReference>
<keyword evidence="5" id="KW-0175">Coiled coil</keyword>
<evidence type="ECO:0000256" key="3">
    <source>
        <dbReference type="ARBA" id="ARBA00023163"/>
    </source>
</evidence>
<evidence type="ECO:0000313" key="7">
    <source>
        <dbReference type="Proteomes" id="UP001140949"/>
    </source>
</evidence>
<keyword evidence="4" id="KW-0539">Nucleus</keyword>
<gene>
    <name evidence="6" type="ORF">M6B38_362160</name>
</gene>
<keyword evidence="2" id="KW-0805">Transcription regulation</keyword>
<comment type="caution">
    <text evidence="6">The sequence shown here is derived from an EMBL/GenBank/DDBJ whole genome shotgun (WGS) entry which is preliminary data.</text>
</comment>
<dbReference type="EMBL" id="JANAVB010019200">
    <property type="protein sequence ID" value="KAJ6828517.1"/>
    <property type="molecule type" value="Genomic_DNA"/>
</dbReference>
<evidence type="ECO:0000256" key="1">
    <source>
        <dbReference type="ARBA" id="ARBA00004123"/>
    </source>
</evidence>
<sequence length="156" mass="16652">MSKPGATASGAGTGPTAAAASMALQKQKALLQRVDTEVANVVDYFTQIVNISRVTDPPVRNTQDSYQMDVRAAKLTQSAEALLKLVSDLKQTAIFSGFASLNENVDRRIQVLNREADATERLLERIGEQAAAGLKELETHYYSSVLKTGDGAGLPG</sequence>
<dbReference type="GO" id="GO:0016592">
    <property type="term" value="C:mediator complex"/>
    <property type="evidence" value="ECO:0007669"/>
    <property type="project" value="InterPro"/>
</dbReference>